<dbReference type="RefSeq" id="WP_380931042.1">
    <property type="nucleotide sequence ID" value="NZ_JBHUGS010000004.1"/>
</dbReference>
<gene>
    <name evidence="4" type="ORF">ACFSGX_14655</name>
</gene>
<protein>
    <submittedName>
        <fullName evidence="4">GNAT family N-acetyltransferase</fullName>
        <ecNumber evidence="4">2.3.-.-</ecNumber>
    </submittedName>
</protein>
<dbReference type="Gene3D" id="3.40.630.30">
    <property type="match status" value="1"/>
</dbReference>
<evidence type="ECO:0000313" key="4">
    <source>
        <dbReference type="EMBL" id="MFD1952011.1"/>
    </source>
</evidence>
<dbReference type="PROSITE" id="PS51186">
    <property type="entry name" value="GNAT"/>
    <property type="match status" value="1"/>
</dbReference>
<evidence type="ECO:0000313" key="5">
    <source>
        <dbReference type="Proteomes" id="UP001597400"/>
    </source>
</evidence>
<organism evidence="4 5">
    <name type="scientific">Sphingomonas arantia</name>
    <dbReference type="NCBI Taxonomy" id="1460676"/>
    <lineage>
        <taxon>Bacteria</taxon>
        <taxon>Pseudomonadati</taxon>
        <taxon>Pseudomonadota</taxon>
        <taxon>Alphaproteobacteria</taxon>
        <taxon>Sphingomonadales</taxon>
        <taxon>Sphingomonadaceae</taxon>
        <taxon>Sphingomonas</taxon>
    </lineage>
</organism>
<evidence type="ECO:0000256" key="2">
    <source>
        <dbReference type="ARBA" id="ARBA00023315"/>
    </source>
</evidence>
<dbReference type="Pfam" id="PF00583">
    <property type="entry name" value="Acetyltransf_1"/>
    <property type="match status" value="1"/>
</dbReference>
<accession>A0ABW4U133</accession>
<dbReference type="PANTHER" id="PTHR43877">
    <property type="entry name" value="AMINOALKYLPHOSPHONATE N-ACETYLTRANSFERASE-RELATED-RELATED"/>
    <property type="match status" value="1"/>
</dbReference>
<dbReference type="InterPro" id="IPR050832">
    <property type="entry name" value="Bact_Acetyltransf"/>
</dbReference>
<dbReference type="InterPro" id="IPR000182">
    <property type="entry name" value="GNAT_dom"/>
</dbReference>
<sequence>MTIRAAGAGDADADADALALVGGATFLESYAWMIPAADLLAHVAARHGAEVYAAWLADAGSRVFVATAPLGAVMGYAVLTAPDLPADCVLDGDVELRRIYLLGIAQGQGSGAALMAAVLEGARDMGAARVTLGVHGGNARAIGFYGRMGFAPIGRRTFTVGGQVYDDLVMGRGFE</sequence>
<dbReference type="EMBL" id="JBHUGS010000004">
    <property type="protein sequence ID" value="MFD1952011.1"/>
    <property type="molecule type" value="Genomic_DNA"/>
</dbReference>
<name>A0ABW4U133_9SPHN</name>
<keyword evidence="1 4" id="KW-0808">Transferase</keyword>
<evidence type="ECO:0000259" key="3">
    <source>
        <dbReference type="PROSITE" id="PS51186"/>
    </source>
</evidence>
<dbReference type="Proteomes" id="UP001597400">
    <property type="component" value="Unassembled WGS sequence"/>
</dbReference>
<keyword evidence="2 4" id="KW-0012">Acyltransferase</keyword>
<comment type="caution">
    <text evidence="4">The sequence shown here is derived from an EMBL/GenBank/DDBJ whole genome shotgun (WGS) entry which is preliminary data.</text>
</comment>
<keyword evidence="5" id="KW-1185">Reference proteome</keyword>
<feature type="domain" description="N-acetyltransferase" evidence="3">
    <location>
        <begin position="1"/>
        <end position="175"/>
    </location>
</feature>
<evidence type="ECO:0000256" key="1">
    <source>
        <dbReference type="ARBA" id="ARBA00022679"/>
    </source>
</evidence>
<dbReference type="CDD" id="cd04301">
    <property type="entry name" value="NAT_SF"/>
    <property type="match status" value="1"/>
</dbReference>
<dbReference type="GO" id="GO:0016746">
    <property type="term" value="F:acyltransferase activity"/>
    <property type="evidence" value="ECO:0007669"/>
    <property type="project" value="UniProtKB-KW"/>
</dbReference>
<dbReference type="InterPro" id="IPR016181">
    <property type="entry name" value="Acyl_CoA_acyltransferase"/>
</dbReference>
<dbReference type="SUPFAM" id="SSF55729">
    <property type="entry name" value="Acyl-CoA N-acyltransferases (Nat)"/>
    <property type="match status" value="1"/>
</dbReference>
<proteinExistence type="predicted"/>
<reference evidence="5" key="1">
    <citation type="journal article" date="2019" name="Int. J. Syst. Evol. Microbiol.">
        <title>The Global Catalogue of Microorganisms (GCM) 10K type strain sequencing project: providing services to taxonomists for standard genome sequencing and annotation.</title>
        <authorList>
            <consortium name="The Broad Institute Genomics Platform"/>
            <consortium name="The Broad Institute Genome Sequencing Center for Infectious Disease"/>
            <person name="Wu L."/>
            <person name="Ma J."/>
        </authorList>
    </citation>
    <scope>NUCLEOTIDE SEQUENCE [LARGE SCALE GENOMIC DNA]</scope>
    <source>
        <strain evidence="5">CGMCC 1.12702</strain>
    </source>
</reference>
<dbReference type="EC" id="2.3.-.-" evidence="4"/>